<dbReference type="Pfam" id="PF05057">
    <property type="entry name" value="DUF676"/>
    <property type="match status" value="1"/>
</dbReference>
<keyword evidence="4" id="KW-1185">Reference proteome</keyword>
<dbReference type="PANTHER" id="PTHR48182">
    <property type="entry name" value="PROTEIN SERAC1"/>
    <property type="match status" value="1"/>
</dbReference>
<feature type="domain" description="DUF676" evidence="2">
    <location>
        <begin position="123"/>
        <end position="189"/>
    </location>
</feature>
<dbReference type="GeneID" id="63702826"/>
<dbReference type="HOGENOM" id="CLU_836909_0_0_1"/>
<proteinExistence type="inferred from homology"/>
<evidence type="ECO:0000313" key="4">
    <source>
        <dbReference type="Proteomes" id="UP000019804"/>
    </source>
</evidence>
<evidence type="ECO:0000256" key="1">
    <source>
        <dbReference type="ARBA" id="ARBA00007920"/>
    </source>
</evidence>
<dbReference type="InterPro" id="IPR029058">
    <property type="entry name" value="AB_hydrolase_fold"/>
</dbReference>
<protein>
    <recommendedName>
        <fullName evidence="2">DUF676 domain-containing protein</fullName>
    </recommendedName>
</protein>
<comment type="similarity">
    <text evidence="1">Belongs to the putative lipase ROG1 family.</text>
</comment>
<dbReference type="Proteomes" id="UP000019804">
    <property type="component" value="Unassembled WGS sequence"/>
</dbReference>
<gene>
    <name evidence="3" type="ORF">EURHEDRAFT_94735</name>
</gene>
<dbReference type="OrthoDB" id="427518at2759"/>
<dbReference type="SUPFAM" id="SSF53474">
    <property type="entry name" value="alpha/beta-Hydrolases"/>
    <property type="match status" value="1"/>
</dbReference>
<dbReference type="Gene3D" id="3.40.50.1820">
    <property type="entry name" value="alpha/beta hydrolase"/>
    <property type="match status" value="1"/>
</dbReference>
<reference evidence="4" key="1">
    <citation type="journal article" date="2014" name="Nat. Commun.">
        <title>Genomic adaptations of the halophilic Dead Sea filamentous fungus Eurotium rubrum.</title>
        <authorList>
            <person name="Kis-Papo T."/>
            <person name="Weig A.R."/>
            <person name="Riley R."/>
            <person name="Persoh D."/>
            <person name="Salamov A."/>
            <person name="Sun H."/>
            <person name="Lipzen A."/>
            <person name="Wasser S.P."/>
            <person name="Rambold G."/>
            <person name="Grigoriev I.V."/>
            <person name="Nevo E."/>
        </authorList>
    </citation>
    <scope>NUCLEOTIDE SEQUENCE [LARGE SCALE GENOMIC DNA]</scope>
    <source>
        <strain evidence="4">CBS 135680</strain>
    </source>
</reference>
<accession>A0A017SCB2</accession>
<evidence type="ECO:0000259" key="2">
    <source>
        <dbReference type="Pfam" id="PF05057"/>
    </source>
</evidence>
<dbReference type="AlphaFoldDB" id="A0A017SCB2"/>
<dbReference type="EMBL" id="KK088426">
    <property type="protein sequence ID" value="EYE94532.1"/>
    <property type="molecule type" value="Genomic_DNA"/>
</dbReference>
<dbReference type="InterPro" id="IPR052374">
    <property type="entry name" value="SERAC1"/>
</dbReference>
<name>A0A017SCB2_ASPRC</name>
<dbReference type="RefSeq" id="XP_040638220.1">
    <property type="nucleotide sequence ID" value="XM_040787702.1"/>
</dbReference>
<dbReference type="PANTHER" id="PTHR48182:SF3">
    <property type="entry name" value="DUF676 DOMAIN-CONTAINING PROTEIN"/>
    <property type="match status" value="1"/>
</dbReference>
<sequence>MIDNLIDNPWLSMATARFVSQQEGQQSKKHSKSSKQSIIQGLNHLYAPHDFDKNPNYVDIIAVPGLGSDMTYTWVSKGVHWLRDESMLRKTIPKARISVFGYRSQWYGKDAVENRLSTISRDLLDAIKMNRRESKYKDRPIVFIGHSLGGLVVSKAVTTAKREADSFKGVIDCITACVFLGTPFRGSGAQHLAKIIGMAGSAVGQASDNDLIRTLKPNSQELLELADEFLADVGKVQIDVVCYFELEKTNGMIIADEKSSTFEGKPRYSWARTHSQMNKFDGPKDGHYRQLSGTLKEFANQSFKKIKLRRDGECAS</sequence>
<dbReference type="InterPro" id="IPR007751">
    <property type="entry name" value="DUF676_lipase-like"/>
</dbReference>
<organism evidence="3 4">
    <name type="scientific">Aspergillus ruber (strain CBS 135680)</name>
    <dbReference type="NCBI Taxonomy" id="1388766"/>
    <lineage>
        <taxon>Eukaryota</taxon>
        <taxon>Fungi</taxon>
        <taxon>Dikarya</taxon>
        <taxon>Ascomycota</taxon>
        <taxon>Pezizomycotina</taxon>
        <taxon>Eurotiomycetes</taxon>
        <taxon>Eurotiomycetidae</taxon>
        <taxon>Eurotiales</taxon>
        <taxon>Aspergillaceae</taxon>
        <taxon>Aspergillus</taxon>
        <taxon>Aspergillus subgen. Aspergillus</taxon>
    </lineage>
</organism>
<evidence type="ECO:0000313" key="3">
    <source>
        <dbReference type="EMBL" id="EYE94532.1"/>
    </source>
</evidence>